<feature type="transmembrane region" description="Helical" evidence="8">
    <location>
        <begin position="246"/>
        <end position="272"/>
    </location>
</feature>
<keyword evidence="4" id="KW-0769">Symport</keyword>
<dbReference type="GO" id="GO:0005886">
    <property type="term" value="C:plasma membrane"/>
    <property type="evidence" value="ECO:0007669"/>
    <property type="project" value="TreeGrafter"/>
</dbReference>
<feature type="transmembrane region" description="Helical" evidence="8">
    <location>
        <begin position="405"/>
        <end position="427"/>
    </location>
</feature>
<evidence type="ECO:0000256" key="3">
    <source>
        <dbReference type="ARBA" id="ARBA00022692"/>
    </source>
</evidence>
<feature type="transmembrane region" description="Helical" evidence="8">
    <location>
        <begin position="27"/>
        <end position="44"/>
    </location>
</feature>
<proteinExistence type="predicted"/>
<sequence>MTTLNQTSSKVDYSAAPGHDRPRRRSLWVYLAAMGPGLIAANAGNDAGGIATYASAGASYGYGFLWVMVVIFFFLGVVQEMFARLGAVTGKGFSDLVRENFSLRMTAFILLSLLIANFGVIVTEFVGIGAAAELFGVSRYIAVPVSAALLWLLITRGSYNRVEKVFLVLTLVFLAYIGAAFLAKPDWHVVLSETLRPHIEEDPAYLNLLIALIGTTITPYMQLYVQSSTAERGARPEDYRLTQVDVWSGTFFAVAISGFIIIATAATLFPIHKEVETAADAALALAPIAGQYASYLFAVGLLGACLLAGAVLPLSTTYVMSEAAGFERGVSRSWSEAPVFIGMFTALLVLGAAVALIPALPVIPVLLGVQVLNGVLLPIELFAVLQLINNRELMGDYVNSRLGNVMTYTIAMIVSLLSVTLILSTVLDWFDVKLLGG</sequence>
<evidence type="ECO:0000256" key="4">
    <source>
        <dbReference type="ARBA" id="ARBA00022847"/>
    </source>
</evidence>
<feature type="region of interest" description="Disordered" evidence="7">
    <location>
        <begin position="1"/>
        <end position="21"/>
    </location>
</feature>
<comment type="subcellular location">
    <subcellularLocation>
        <location evidence="1">Membrane</location>
        <topology evidence="1">Multi-pass membrane protein</topology>
    </subcellularLocation>
</comment>
<keyword evidence="3 8" id="KW-0812">Transmembrane</keyword>
<keyword evidence="5 8" id="KW-1133">Transmembrane helix</keyword>
<evidence type="ECO:0000256" key="1">
    <source>
        <dbReference type="ARBA" id="ARBA00004141"/>
    </source>
</evidence>
<reference evidence="9 10" key="1">
    <citation type="submission" date="2016-06" db="EMBL/GenBank/DDBJ databases">
        <authorList>
            <person name="Kjaerup R.B."/>
            <person name="Dalgaard T.S."/>
            <person name="Juul-Madsen H.R."/>
        </authorList>
    </citation>
    <scope>NUCLEOTIDE SEQUENCE [LARGE SCALE GENOMIC DNA]</scope>
    <source>
        <strain evidence="9">3</strain>
    </source>
</reference>
<dbReference type="NCBIfam" id="NF037982">
    <property type="entry name" value="Nramp_1"/>
    <property type="match status" value="1"/>
</dbReference>
<feature type="transmembrane region" description="Helical" evidence="8">
    <location>
        <begin position="363"/>
        <end position="385"/>
    </location>
</feature>
<feature type="transmembrane region" description="Helical" evidence="8">
    <location>
        <begin position="337"/>
        <end position="357"/>
    </location>
</feature>
<keyword evidence="6 8" id="KW-0472">Membrane</keyword>
<keyword evidence="2" id="KW-0813">Transport</keyword>
<feature type="transmembrane region" description="Helical" evidence="8">
    <location>
        <begin position="166"/>
        <end position="184"/>
    </location>
</feature>
<dbReference type="GO" id="GO:0015293">
    <property type="term" value="F:symporter activity"/>
    <property type="evidence" value="ECO:0007669"/>
    <property type="project" value="UniProtKB-KW"/>
</dbReference>
<dbReference type="EMBL" id="FLQX01000102">
    <property type="protein sequence ID" value="SBT05804.1"/>
    <property type="molecule type" value="Genomic_DNA"/>
</dbReference>
<dbReference type="PANTHER" id="PTHR11706:SF33">
    <property type="entry name" value="NATURAL RESISTANCE-ASSOCIATED MACROPHAGE PROTEIN 2"/>
    <property type="match status" value="1"/>
</dbReference>
<dbReference type="Proteomes" id="UP000199169">
    <property type="component" value="Unassembled WGS sequence"/>
</dbReference>
<dbReference type="Pfam" id="PF01566">
    <property type="entry name" value="Nramp"/>
    <property type="match status" value="1"/>
</dbReference>
<feature type="transmembrane region" description="Helical" evidence="8">
    <location>
        <begin position="292"/>
        <end position="316"/>
    </location>
</feature>
<evidence type="ECO:0000256" key="5">
    <source>
        <dbReference type="ARBA" id="ARBA00022989"/>
    </source>
</evidence>
<gene>
    <name evidence="9" type="ORF">ACCAA_270065</name>
</gene>
<dbReference type="STRING" id="1860102.ACCAA_270065"/>
<feature type="transmembrane region" description="Helical" evidence="8">
    <location>
        <begin position="64"/>
        <end position="87"/>
    </location>
</feature>
<dbReference type="GO" id="GO:0034755">
    <property type="term" value="P:iron ion transmembrane transport"/>
    <property type="evidence" value="ECO:0007669"/>
    <property type="project" value="TreeGrafter"/>
</dbReference>
<feature type="transmembrane region" description="Helical" evidence="8">
    <location>
        <begin position="137"/>
        <end position="154"/>
    </location>
</feature>
<evidence type="ECO:0000256" key="2">
    <source>
        <dbReference type="ARBA" id="ARBA00022448"/>
    </source>
</evidence>
<evidence type="ECO:0000313" key="10">
    <source>
        <dbReference type="Proteomes" id="UP000199169"/>
    </source>
</evidence>
<dbReference type="AlphaFoldDB" id="A0A1A8XKV6"/>
<evidence type="ECO:0000256" key="7">
    <source>
        <dbReference type="SAM" id="MobiDB-lite"/>
    </source>
</evidence>
<organism evidence="9 10">
    <name type="scientific">Candidatus Accumulibacter aalborgensis</name>
    <dbReference type="NCBI Taxonomy" id="1860102"/>
    <lineage>
        <taxon>Bacteria</taxon>
        <taxon>Pseudomonadati</taxon>
        <taxon>Pseudomonadota</taxon>
        <taxon>Betaproteobacteria</taxon>
        <taxon>Candidatus Accumulibacter</taxon>
    </lineage>
</organism>
<feature type="transmembrane region" description="Helical" evidence="8">
    <location>
        <begin position="204"/>
        <end position="225"/>
    </location>
</feature>
<evidence type="ECO:0000256" key="6">
    <source>
        <dbReference type="ARBA" id="ARBA00023136"/>
    </source>
</evidence>
<name>A0A1A8XKV6_9PROT</name>
<dbReference type="InterPro" id="IPR001046">
    <property type="entry name" value="NRAMP_fam"/>
</dbReference>
<dbReference type="RefSeq" id="WP_186406786.1">
    <property type="nucleotide sequence ID" value="NZ_FLQX01000102.1"/>
</dbReference>
<feature type="compositionally biased region" description="Polar residues" evidence="7">
    <location>
        <begin position="1"/>
        <end position="11"/>
    </location>
</feature>
<evidence type="ECO:0000256" key="8">
    <source>
        <dbReference type="SAM" id="Phobius"/>
    </source>
</evidence>
<dbReference type="GO" id="GO:0005384">
    <property type="term" value="F:manganese ion transmembrane transporter activity"/>
    <property type="evidence" value="ECO:0007669"/>
    <property type="project" value="TreeGrafter"/>
</dbReference>
<feature type="transmembrane region" description="Helical" evidence="8">
    <location>
        <begin position="108"/>
        <end position="131"/>
    </location>
</feature>
<protein>
    <submittedName>
        <fullName evidence="9">Natural resistance-associated macrophage protein</fullName>
    </submittedName>
</protein>
<keyword evidence="10" id="KW-1185">Reference proteome</keyword>
<evidence type="ECO:0000313" key="9">
    <source>
        <dbReference type="EMBL" id="SBT05804.1"/>
    </source>
</evidence>
<dbReference type="PANTHER" id="PTHR11706">
    <property type="entry name" value="SOLUTE CARRIER PROTEIN FAMILY 11 MEMBER"/>
    <property type="match status" value="1"/>
</dbReference>
<accession>A0A1A8XKV6</accession>
<dbReference type="GO" id="GO:0015086">
    <property type="term" value="F:cadmium ion transmembrane transporter activity"/>
    <property type="evidence" value="ECO:0007669"/>
    <property type="project" value="TreeGrafter"/>
</dbReference>